<organism evidence="3 4">
    <name type="scientific">Tardibacter chloracetimidivorans</name>
    <dbReference type="NCBI Taxonomy" id="1921510"/>
    <lineage>
        <taxon>Bacteria</taxon>
        <taxon>Pseudomonadati</taxon>
        <taxon>Pseudomonadota</taxon>
        <taxon>Alphaproteobacteria</taxon>
        <taxon>Sphingomonadales</taxon>
        <taxon>Sphingomonadaceae</taxon>
        <taxon>Tardibacter</taxon>
    </lineage>
</organism>
<dbReference type="Gene3D" id="1.10.1660.10">
    <property type="match status" value="1"/>
</dbReference>
<dbReference type="RefSeq" id="WP_022684266.1">
    <property type="nucleotide sequence ID" value="NZ_CP018225.1"/>
</dbReference>
<evidence type="ECO:0000313" key="4">
    <source>
        <dbReference type="Proteomes" id="UP000182063"/>
    </source>
</evidence>
<evidence type="ECO:0000313" key="3">
    <source>
        <dbReference type="EMBL" id="API61552.1"/>
    </source>
</evidence>
<dbReference type="InterPro" id="IPR000551">
    <property type="entry name" value="MerR-type_HTH_dom"/>
</dbReference>
<accession>A0A1L4A108</accession>
<dbReference type="EMBL" id="CP018225">
    <property type="protein sequence ID" value="API61552.1"/>
    <property type="molecule type" value="Genomic_DNA"/>
</dbReference>
<dbReference type="GO" id="GO:0003700">
    <property type="term" value="F:DNA-binding transcription factor activity"/>
    <property type="evidence" value="ECO:0007669"/>
    <property type="project" value="InterPro"/>
</dbReference>
<dbReference type="InterPro" id="IPR047057">
    <property type="entry name" value="MerR_fam"/>
</dbReference>
<evidence type="ECO:0000256" key="1">
    <source>
        <dbReference type="ARBA" id="ARBA00023125"/>
    </source>
</evidence>
<keyword evidence="1" id="KW-0238">DNA-binding</keyword>
<reference evidence="3 4" key="1">
    <citation type="submission" date="2016-11" db="EMBL/GenBank/DDBJ databases">
        <title>Complete Genome Sequence of alachlor-degrading Sphingomonas sp. strain JJ-A5.</title>
        <authorList>
            <person name="Lee H."/>
            <person name="Ka J.-O."/>
        </authorList>
    </citation>
    <scope>NUCLEOTIDE SEQUENCE [LARGE SCALE GENOMIC DNA]</scope>
    <source>
        <strain evidence="3 4">JJ-A5</strain>
        <plasmid evidence="4">phsl4</plasmid>
    </source>
</reference>
<dbReference type="PANTHER" id="PTHR30204">
    <property type="entry name" value="REDOX-CYCLING DRUG-SENSING TRANSCRIPTIONAL ACTIVATOR SOXR"/>
    <property type="match status" value="1"/>
</dbReference>
<dbReference type="PANTHER" id="PTHR30204:SF92">
    <property type="entry name" value="HTH-TYPE TRANSCRIPTIONAL REGULATOR ZNTR"/>
    <property type="match status" value="1"/>
</dbReference>
<dbReference type="Pfam" id="PF13411">
    <property type="entry name" value="MerR_1"/>
    <property type="match status" value="1"/>
</dbReference>
<evidence type="ECO:0000259" key="2">
    <source>
        <dbReference type="PROSITE" id="PS50937"/>
    </source>
</evidence>
<dbReference type="SUPFAM" id="SSF46955">
    <property type="entry name" value="Putative DNA-binding domain"/>
    <property type="match status" value="1"/>
</dbReference>
<dbReference type="PRINTS" id="PR00040">
    <property type="entry name" value="HTHMERR"/>
</dbReference>
<keyword evidence="4" id="KW-1185">Reference proteome</keyword>
<sequence length="150" mass="16567">MGTFKIGELAAAAGVGRDTIRYYERSGLLPAPDRTAAGYRLYGDADLDRLNFIRSAQELGFTLEQSRQLLTLQASDTATAAAVLEITLAKISEAESRVRRLSHIRDILRELAEECPGEVPASDCPILVYLAAKRSSRRDEAIKEKSLREQ</sequence>
<dbReference type="AlphaFoldDB" id="A0A1L4A108"/>
<gene>
    <name evidence="3" type="ORF">BSL82_19155</name>
</gene>
<dbReference type="InterPro" id="IPR009061">
    <property type="entry name" value="DNA-bd_dom_put_sf"/>
</dbReference>
<dbReference type="KEGG" id="sphj:BSL82_19155"/>
<name>A0A1L4A108_9SPHN</name>
<dbReference type="SMART" id="SM00422">
    <property type="entry name" value="HTH_MERR"/>
    <property type="match status" value="1"/>
</dbReference>
<proteinExistence type="predicted"/>
<dbReference type="OrthoDB" id="9802944at2"/>
<dbReference type="GO" id="GO:0003677">
    <property type="term" value="F:DNA binding"/>
    <property type="evidence" value="ECO:0007669"/>
    <property type="project" value="UniProtKB-KW"/>
</dbReference>
<dbReference type="CDD" id="cd04770">
    <property type="entry name" value="HTH_HMRTR"/>
    <property type="match status" value="1"/>
</dbReference>
<keyword evidence="3" id="KW-0614">Plasmid</keyword>
<protein>
    <submittedName>
        <fullName evidence="3">Heavy metal-responsive transcriptional regulator</fullName>
    </submittedName>
</protein>
<dbReference type="Proteomes" id="UP000182063">
    <property type="component" value="Plasmid pHSL4"/>
</dbReference>
<geneLocation type="plasmid" evidence="4">
    <name>phsl4</name>
</geneLocation>
<dbReference type="PROSITE" id="PS50937">
    <property type="entry name" value="HTH_MERR_2"/>
    <property type="match status" value="1"/>
</dbReference>
<feature type="domain" description="HTH merR-type" evidence="2">
    <location>
        <begin position="3"/>
        <end position="72"/>
    </location>
</feature>